<sequence length="218" mass="23215">MENASRKPLGVILAGGRAQRMGGGDKGLIPLGGRPLIAHVIERLRPQTPLLIINANGDPARFAPFGLPVVEDFIAGHQGPLAGLQAAMHYASRMDDASRPSHIVTVAADTPFFPADLVARLTAASRQEEKADIALAASGGNIHPVFGLWPVTLEQDLTPWLASGEKPKVSAWAMRHGVAETHFDPLKTADGLTVDPFFNINTRADLAEAEALLTKLRS</sequence>
<dbReference type="PANTHER" id="PTHR19136:SF81">
    <property type="entry name" value="MOLYBDENUM COFACTOR GUANYLYLTRANSFERASE"/>
    <property type="match status" value="1"/>
</dbReference>
<evidence type="ECO:0000256" key="7">
    <source>
        <dbReference type="ARBA" id="ARBA00023150"/>
    </source>
</evidence>
<feature type="binding site" evidence="8">
    <location>
        <begin position="13"/>
        <end position="15"/>
    </location>
    <ligand>
        <name>GTP</name>
        <dbReference type="ChEBI" id="CHEBI:37565"/>
    </ligand>
</feature>
<accession>A0A2S9IM39</accession>
<evidence type="ECO:0000313" key="11">
    <source>
        <dbReference type="Proteomes" id="UP000239434"/>
    </source>
</evidence>
<keyword evidence="11" id="KW-1185">Reference proteome</keyword>
<reference evidence="10 11" key="1">
    <citation type="submission" date="2018-02" db="EMBL/GenBank/DDBJ databases">
        <title>The draft genome of Phyllobacterium sp. 1N-3.</title>
        <authorList>
            <person name="Liu L."/>
            <person name="Li L."/>
            <person name="Zhang X."/>
            <person name="Wang T."/>
            <person name="Liang L."/>
        </authorList>
    </citation>
    <scope>NUCLEOTIDE SEQUENCE [LARGE SCALE GENOMIC DNA]</scope>
    <source>
        <strain evidence="10 11">1N-3</strain>
    </source>
</reference>
<dbReference type="SUPFAM" id="SSF53448">
    <property type="entry name" value="Nucleotide-diphospho-sugar transferases"/>
    <property type="match status" value="1"/>
</dbReference>
<comment type="caution">
    <text evidence="10">The sequence shown here is derived from an EMBL/GenBank/DDBJ whole genome shotgun (WGS) entry which is preliminary data.</text>
</comment>
<keyword evidence="3 8" id="KW-0479">Metal-binding</keyword>
<evidence type="ECO:0000256" key="4">
    <source>
        <dbReference type="ARBA" id="ARBA00022741"/>
    </source>
</evidence>
<keyword evidence="5 8" id="KW-0460">Magnesium</keyword>
<feature type="domain" description="MobA-like NTP transferase" evidence="9">
    <location>
        <begin position="10"/>
        <end position="163"/>
    </location>
</feature>
<comment type="subcellular location">
    <subcellularLocation>
        <location evidence="8">Cytoplasm</location>
    </subcellularLocation>
</comment>
<dbReference type="GO" id="GO:0005525">
    <property type="term" value="F:GTP binding"/>
    <property type="evidence" value="ECO:0007669"/>
    <property type="project" value="UniProtKB-UniRule"/>
</dbReference>
<feature type="binding site" evidence="8">
    <location>
        <position position="109"/>
    </location>
    <ligand>
        <name>GTP</name>
        <dbReference type="ChEBI" id="CHEBI:37565"/>
    </ligand>
</feature>
<dbReference type="GO" id="GO:0005737">
    <property type="term" value="C:cytoplasm"/>
    <property type="evidence" value="ECO:0007669"/>
    <property type="project" value="UniProtKB-SubCell"/>
</dbReference>
<comment type="catalytic activity">
    <reaction evidence="8">
        <text>Mo-molybdopterin + GTP + H(+) = Mo-molybdopterin guanine dinucleotide + diphosphate</text>
        <dbReference type="Rhea" id="RHEA:34243"/>
        <dbReference type="ChEBI" id="CHEBI:15378"/>
        <dbReference type="ChEBI" id="CHEBI:33019"/>
        <dbReference type="ChEBI" id="CHEBI:37565"/>
        <dbReference type="ChEBI" id="CHEBI:71302"/>
        <dbReference type="ChEBI" id="CHEBI:71310"/>
        <dbReference type="EC" id="2.7.7.77"/>
    </reaction>
</comment>
<comment type="function">
    <text evidence="8">Transfers a GMP moiety from GTP to Mo-molybdopterin (Mo-MPT) cofactor (Moco or molybdenum cofactor) to form Mo-molybdopterin guanine dinucleotide (Mo-MGD) cofactor.</text>
</comment>
<evidence type="ECO:0000256" key="8">
    <source>
        <dbReference type="HAMAP-Rule" id="MF_00316"/>
    </source>
</evidence>
<comment type="subunit">
    <text evidence="8">Monomer.</text>
</comment>
<dbReference type="GO" id="GO:0061603">
    <property type="term" value="F:molybdenum cofactor guanylyltransferase activity"/>
    <property type="evidence" value="ECO:0007669"/>
    <property type="project" value="UniProtKB-EC"/>
</dbReference>
<evidence type="ECO:0000256" key="1">
    <source>
        <dbReference type="ARBA" id="ARBA00022490"/>
    </source>
</evidence>
<dbReference type="InterPro" id="IPR025877">
    <property type="entry name" value="MobA-like_NTP_Trfase"/>
</dbReference>
<gene>
    <name evidence="8" type="primary">mobA</name>
    <name evidence="10" type="ORF">C5748_20780</name>
</gene>
<feature type="binding site" evidence="8">
    <location>
        <position position="26"/>
    </location>
    <ligand>
        <name>GTP</name>
        <dbReference type="ChEBI" id="CHEBI:37565"/>
    </ligand>
</feature>
<feature type="binding site" evidence="8">
    <location>
        <position position="72"/>
    </location>
    <ligand>
        <name>GTP</name>
        <dbReference type="ChEBI" id="CHEBI:37565"/>
    </ligand>
</feature>
<evidence type="ECO:0000256" key="6">
    <source>
        <dbReference type="ARBA" id="ARBA00023134"/>
    </source>
</evidence>
<keyword evidence="4 8" id="KW-0547">Nucleotide-binding</keyword>
<comment type="domain">
    <text evidence="8">The N-terminal domain determines nucleotide recognition and specific binding, while the C-terminal domain determines the specific binding to the target protein.</text>
</comment>
<evidence type="ECO:0000256" key="2">
    <source>
        <dbReference type="ARBA" id="ARBA00022679"/>
    </source>
</evidence>
<keyword evidence="6 8" id="KW-0342">GTP-binding</keyword>
<dbReference type="PANTHER" id="PTHR19136">
    <property type="entry name" value="MOLYBDENUM COFACTOR GUANYLYLTRANSFERASE"/>
    <property type="match status" value="1"/>
</dbReference>
<dbReference type="CDD" id="cd02503">
    <property type="entry name" value="MobA"/>
    <property type="match status" value="1"/>
</dbReference>
<comment type="cofactor">
    <cofactor evidence="8">
        <name>Mg(2+)</name>
        <dbReference type="ChEBI" id="CHEBI:18420"/>
    </cofactor>
</comment>
<dbReference type="Gene3D" id="3.90.550.10">
    <property type="entry name" value="Spore Coat Polysaccharide Biosynthesis Protein SpsA, Chain A"/>
    <property type="match status" value="1"/>
</dbReference>
<dbReference type="GO" id="GO:1902758">
    <property type="term" value="P:bis(molybdopterin guanine dinucleotide)molybdenum biosynthetic process"/>
    <property type="evidence" value="ECO:0007669"/>
    <property type="project" value="TreeGrafter"/>
</dbReference>
<dbReference type="InterPro" id="IPR013482">
    <property type="entry name" value="Molybde_CF_guanTrfase"/>
</dbReference>
<keyword evidence="7 8" id="KW-0501">Molybdenum cofactor biosynthesis</keyword>
<evidence type="ECO:0000259" key="9">
    <source>
        <dbReference type="Pfam" id="PF12804"/>
    </source>
</evidence>
<protein>
    <recommendedName>
        <fullName evidence="8">Molybdenum cofactor guanylyltransferase</fullName>
        <shortName evidence="8">MoCo guanylyltransferase</shortName>
        <ecNumber evidence="8">2.7.7.77</ecNumber>
    </recommendedName>
    <alternativeName>
        <fullName evidence="8">GTP:molybdopterin guanylyltransferase</fullName>
    </alternativeName>
    <alternativeName>
        <fullName evidence="8">Mo-MPT guanylyltransferase</fullName>
    </alternativeName>
    <alternativeName>
        <fullName evidence="8">Molybdopterin guanylyltransferase</fullName>
    </alternativeName>
    <alternativeName>
        <fullName evidence="8">Molybdopterin-guanine dinucleotide synthase</fullName>
        <shortName evidence="8">MGD synthase</shortName>
    </alternativeName>
</protein>
<feature type="binding site" evidence="8">
    <location>
        <position position="54"/>
    </location>
    <ligand>
        <name>GTP</name>
        <dbReference type="ChEBI" id="CHEBI:37565"/>
    </ligand>
</feature>
<evidence type="ECO:0000256" key="3">
    <source>
        <dbReference type="ARBA" id="ARBA00022723"/>
    </source>
</evidence>
<evidence type="ECO:0000313" key="10">
    <source>
        <dbReference type="EMBL" id="PRD41596.1"/>
    </source>
</evidence>
<keyword evidence="10" id="KW-0548">Nucleotidyltransferase</keyword>
<dbReference type="Pfam" id="PF12804">
    <property type="entry name" value="NTP_transf_3"/>
    <property type="match status" value="1"/>
</dbReference>
<dbReference type="HAMAP" id="MF_00316">
    <property type="entry name" value="MobA"/>
    <property type="match status" value="1"/>
</dbReference>
<dbReference type="EC" id="2.7.7.77" evidence="8"/>
<dbReference type="NCBIfam" id="TIGR02665">
    <property type="entry name" value="molyb_mobA"/>
    <property type="match status" value="1"/>
</dbReference>
<comment type="similarity">
    <text evidence="8">Belongs to the MobA family.</text>
</comment>
<organism evidence="10 11">
    <name type="scientific">Phyllobacterium phragmitis</name>
    <dbReference type="NCBI Taxonomy" id="2670329"/>
    <lineage>
        <taxon>Bacteria</taxon>
        <taxon>Pseudomonadati</taxon>
        <taxon>Pseudomonadota</taxon>
        <taxon>Alphaproteobacteria</taxon>
        <taxon>Hyphomicrobiales</taxon>
        <taxon>Phyllobacteriaceae</taxon>
        <taxon>Phyllobacterium</taxon>
    </lineage>
</organism>
<evidence type="ECO:0000256" key="5">
    <source>
        <dbReference type="ARBA" id="ARBA00022842"/>
    </source>
</evidence>
<keyword evidence="2 8" id="KW-0808">Transferase</keyword>
<proteinExistence type="inferred from homology"/>
<keyword evidence="1 8" id="KW-0963">Cytoplasm</keyword>
<dbReference type="GO" id="GO:0046872">
    <property type="term" value="F:metal ion binding"/>
    <property type="evidence" value="ECO:0007669"/>
    <property type="project" value="UniProtKB-KW"/>
</dbReference>
<feature type="binding site" evidence="8">
    <location>
        <position position="109"/>
    </location>
    <ligand>
        <name>Mg(2+)</name>
        <dbReference type="ChEBI" id="CHEBI:18420"/>
    </ligand>
</feature>
<dbReference type="Proteomes" id="UP000239434">
    <property type="component" value="Unassembled WGS sequence"/>
</dbReference>
<dbReference type="AlphaFoldDB" id="A0A2S9IM39"/>
<name>A0A2S9IM39_9HYPH</name>
<dbReference type="EMBL" id="PVBR01000019">
    <property type="protein sequence ID" value="PRD41596.1"/>
    <property type="molecule type" value="Genomic_DNA"/>
</dbReference>
<dbReference type="InterPro" id="IPR029044">
    <property type="entry name" value="Nucleotide-diphossugar_trans"/>
</dbReference>